<evidence type="ECO:0000256" key="6">
    <source>
        <dbReference type="RuleBase" id="RU362091"/>
    </source>
</evidence>
<organism evidence="8 9">
    <name type="scientific">Batillaria attramentaria</name>
    <dbReference type="NCBI Taxonomy" id="370345"/>
    <lineage>
        <taxon>Eukaryota</taxon>
        <taxon>Metazoa</taxon>
        <taxon>Spiralia</taxon>
        <taxon>Lophotrochozoa</taxon>
        <taxon>Mollusca</taxon>
        <taxon>Gastropoda</taxon>
        <taxon>Caenogastropoda</taxon>
        <taxon>Sorbeoconcha</taxon>
        <taxon>Cerithioidea</taxon>
        <taxon>Batillariidae</taxon>
        <taxon>Batillaria</taxon>
    </lineage>
</organism>
<evidence type="ECO:0000256" key="1">
    <source>
        <dbReference type="ARBA" id="ARBA00004141"/>
    </source>
</evidence>
<feature type="transmembrane region" description="Helical" evidence="7">
    <location>
        <begin position="516"/>
        <end position="539"/>
    </location>
</feature>
<dbReference type="AlphaFoldDB" id="A0ABD0J6Z9"/>
<dbReference type="EMBL" id="JACVVK020000595">
    <property type="protein sequence ID" value="KAK7463965.1"/>
    <property type="molecule type" value="Genomic_DNA"/>
</dbReference>
<evidence type="ECO:0008006" key="10">
    <source>
        <dbReference type="Google" id="ProtNLM"/>
    </source>
</evidence>
<name>A0ABD0J6Z9_9CAEN</name>
<dbReference type="InterPro" id="IPR001734">
    <property type="entry name" value="Na/solute_symporter"/>
</dbReference>
<dbReference type="FunFam" id="1.20.1730.10:FF:000027">
    <property type="entry name" value="Uncharacterized protein"/>
    <property type="match status" value="1"/>
</dbReference>
<evidence type="ECO:0000256" key="7">
    <source>
        <dbReference type="SAM" id="Phobius"/>
    </source>
</evidence>
<keyword evidence="4 7" id="KW-1133">Transmembrane helix</keyword>
<dbReference type="Gene3D" id="1.20.1730.10">
    <property type="entry name" value="Sodium/glucose cotransporter"/>
    <property type="match status" value="1"/>
</dbReference>
<feature type="transmembrane region" description="Helical" evidence="7">
    <location>
        <begin position="412"/>
        <end position="433"/>
    </location>
</feature>
<dbReference type="Proteomes" id="UP001519460">
    <property type="component" value="Unassembled WGS sequence"/>
</dbReference>
<evidence type="ECO:0000313" key="8">
    <source>
        <dbReference type="EMBL" id="KAK7463965.1"/>
    </source>
</evidence>
<evidence type="ECO:0000256" key="4">
    <source>
        <dbReference type="ARBA" id="ARBA00022989"/>
    </source>
</evidence>
<feature type="transmembrane region" description="Helical" evidence="7">
    <location>
        <begin position="138"/>
        <end position="164"/>
    </location>
</feature>
<dbReference type="PANTHER" id="PTHR11819">
    <property type="entry name" value="SOLUTE CARRIER FAMILY 5"/>
    <property type="match status" value="1"/>
</dbReference>
<sequence>MADNSSGTGQGSAFSKAGVGTVDLVVIVIYLALCMLTGLWATWRAQRGSVSGYFLAGRDILWFAVGASLFSSNIGSGSFVGLAGTGAASGIAVASYELNGLFCLLLLAWLFVPVYIASGVYTMPEYLMKRFGGQRLQVYMALLSLVIYVFTKVSADIYAGAIFIQQALQWNLYIAIAVLLAITAVYTVTGGLKAVIYTDTLQTVIMVGGAIILMGISFAKVGGMDVLHERYLVSQPSVTVPNKTCGLPNPDAFHLLQPADSNDLPWPGNVFGITILSSWYFCNDQVLVQRTLAAKNMHHVKGGAILAAYLKVLPLFTIVFPGMISRVLFPDEVGCVDPDVCKEVCENEAGCTNIAYPKLVIELMPTGLRGLMLAAMMAALMSSLTSVFNSAATIFTIDLWKRIRPKSTEAEMLVVGRVFVLILIGVSIVWVPVLQASQGGQLFNYIQAVTGYFAPPILALFLLAVLWTRTNEQGAFWGLMIGLVVGLIRMGMDFGYGSPACGEEDTRPPIIAKVHFLHFTIILFFVALFATIIVSLCTVPANPKHVIRLTWWTRHSDEEREEFPEEKRRHDKIKIMIEEEKELKVTKREVPKWRQCLYTLCGYEPPQLVDMSEEEARDQQKLLTSVKEKKKWKWFVNANALVLMTFGAFLWGFYG</sequence>
<feature type="transmembrane region" description="Helical" evidence="7">
    <location>
        <begin position="96"/>
        <end position="117"/>
    </location>
</feature>
<dbReference type="InterPro" id="IPR018212">
    <property type="entry name" value="Na/solute_symporter_CS"/>
</dbReference>
<feature type="transmembrane region" description="Helical" evidence="7">
    <location>
        <begin position="371"/>
        <end position="400"/>
    </location>
</feature>
<protein>
    <recommendedName>
        <fullName evidence="10">Sodium/glucose cotransporter 4</fullName>
    </recommendedName>
</protein>
<evidence type="ECO:0000256" key="2">
    <source>
        <dbReference type="ARBA" id="ARBA00006434"/>
    </source>
</evidence>
<feature type="transmembrane region" description="Helical" evidence="7">
    <location>
        <begin position="170"/>
        <end position="189"/>
    </location>
</feature>
<gene>
    <name evidence="8" type="ORF">BaRGS_00038047</name>
</gene>
<feature type="transmembrane region" description="Helical" evidence="7">
    <location>
        <begin position="634"/>
        <end position="654"/>
    </location>
</feature>
<feature type="transmembrane region" description="Helical" evidence="7">
    <location>
        <begin position="445"/>
        <end position="467"/>
    </location>
</feature>
<reference evidence="8 9" key="1">
    <citation type="journal article" date="2023" name="Sci. Data">
        <title>Genome assembly of the Korean intertidal mud-creeper Batillaria attramentaria.</title>
        <authorList>
            <person name="Patra A.K."/>
            <person name="Ho P.T."/>
            <person name="Jun S."/>
            <person name="Lee S.J."/>
            <person name="Kim Y."/>
            <person name="Won Y.J."/>
        </authorList>
    </citation>
    <scope>NUCLEOTIDE SEQUENCE [LARGE SCALE GENOMIC DNA]</scope>
    <source>
        <strain evidence="8">Wonlab-2016</strain>
    </source>
</reference>
<keyword evidence="5 7" id="KW-0472">Membrane</keyword>
<dbReference type="InterPro" id="IPR038377">
    <property type="entry name" value="Na/Glc_symporter_sf"/>
</dbReference>
<evidence type="ECO:0000313" key="9">
    <source>
        <dbReference type="Proteomes" id="UP001519460"/>
    </source>
</evidence>
<feature type="transmembrane region" description="Helical" evidence="7">
    <location>
        <begin position="20"/>
        <end position="40"/>
    </location>
</feature>
<feature type="transmembrane region" description="Helical" evidence="7">
    <location>
        <begin position="201"/>
        <end position="219"/>
    </location>
</feature>
<dbReference type="PROSITE" id="PS00457">
    <property type="entry name" value="NA_SOLUT_SYMP_2"/>
    <property type="match status" value="1"/>
</dbReference>
<comment type="subcellular location">
    <subcellularLocation>
        <location evidence="1">Membrane</location>
        <topology evidence="1">Multi-pass membrane protein</topology>
    </subcellularLocation>
</comment>
<feature type="transmembrane region" description="Helical" evidence="7">
    <location>
        <begin position="474"/>
        <end position="496"/>
    </location>
</feature>
<dbReference type="Pfam" id="PF00474">
    <property type="entry name" value="SSF"/>
    <property type="match status" value="1"/>
</dbReference>
<evidence type="ECO:0000256" key="3">
    <source>
        <dbReference type="ARBA" id="ARBA00022692"/>
    </source>
</evidence>
<dbReference type="GO" id="GO:0016020">
    <property type="term" value="C:membrane"/>
    <property type="evidence" value="ECO:0007669"/>
    <property type="project" value="UniProtKB-SubCell"/>
</dbReference>
<feature type="transmembrane region" description="Helical" evidence="7">
    <location>
        <begin position="60"/>
        <end position="84"/>
    </location>
</feature>
<evidence type="ECO:0000256" key="5">
    <source>
        <dbReference type="ARBA" id="ARBA00023136"/>
    </source>
</evidence>
<feature type="transmembrane region" description="Helical" evidence="7">
    <location>
        <begin position="264"/>
        <end position="282"/>
    </location>
</feature>
<comment type="similarity">
    <text evidence="2 6">Belongs to the sodium:solute symporter (SSF) (TC 2.A.21) family.</text>
</comment>
<comment type="caution">
    <text evidence="8">The sequence shown here is derived from an EMBL/GenBank/DDBJ whole genome shotgun (WGS) entry which is preliminary data.</text>
</comment>
<keyword evidence="9" id="KW-1185">Reference proteome</keyword>
<dbReference type="NCBIfam" id="TIGR00813">
    <property type="entry name" value="sss"/>
    <property type="match status" value="1"/>
</dbReference>
<dbReference type="PROSITE" id="PS50283">
    <property type="entry name" value="NA_SOLUT_SYMP_3"/>
    <property type="match status" value="1"/>
</dbReference>
<feature type="transmembrane region" description="Helical" evidence="7">
    <location>
        <begin position="303"/>
        <end position="324"/>
    </location>
</feature>
<keyword evidence="3 7" id="KW-0812">Transmembrane</keyword>
<proteinExistence type="inferred from homology"/>
<accession>A0ABD0J6Z9</accession>
<dbReference type="PANTHER" id="PTHR11819:SF195">
    <property type="entry name" value="SODIUM_GLUCOSE COTRANSPORTER 4"/>
    <property type="match status" value="1"/>
</dbReference>